<dbReference type="eggNOG" id="ENOG502S03K">
    <property type="taxonomic scope" value="Eukaryota"/>
</dbReference>
<evidence type="ECO:0000313" key="3">
    <source>
        <dbReference type="EMBL" id="EHK42552.1"/>
    </source>
</evidence>
<dbReference type="Gene3D" id="3.40.50.300">
    <property type="entry name" value="P-loop containing nucleotide triphosphate hydrolases"/>
    <property type="match status" value="1"/>
</dbReference>
<dbReference type="KEGG" id="tatv:25775187"/>
<feature type="domain" description="G" evidence="2">
    <location>
        <begin position="33"/>
        <end position="93"/>
    </location>
</feature>
<reference evidence="3 4" key="1">
    <citation type="journal article" date="2011" name="Genome Biol.">
        <title>Comparative genome sequence analysis underscores mycoparasitism as the ancestral life style of Trichoderma.</title>
        <authorList>
            <person name="Kubicek C.P."/>
            <person name="Herrera-Estrella A."/>
            <person name="Seidl-Seiboth V."/>
            <person name="Martinez D.A."/>
            <person name="Druzhinina I.S."/>
            <person name="Thon M."/>
            <person name="Zeilinger S."/>
            <person name="Casas-Flores S."/>
            <person name="Horwitz B.A."/>
            <person name="Mukherjee P.K."/>
            <person name="Mukherjee M."/>
            <person name="Kredics L."/>
            <person name="Alcaraz L.D."/>
            <person name="Aerts A."/>
            <person name="Antal Z."/>
            <person name="Atanasova L."/>
            <person name="Cervantes-Badillo M.G."/>
            <person name="Challacombe J."/>
            <person name="Chertkov O."/>
            <person name="McCluskey K."/>
            <person name="Coulpier F."/>
            <person name="Deshpande N."/>
            <person name="von Doehren H."/>
            <person name="Ebbole D.J."/>
            <person name="Esquivel-Naranjo E.U."/>
            <person name="Fekete E."/>
            <person name="Flipphi M."/>
            <person name="Glaser F."/>
            <person name="Gomez-Rodriguez E.Y."/>
            <person name="Gruber S."/>
            <person name="Han C."/>
            <person name="Henrissat B."/>
            <person name="Hermosa R."/>
            <person name="Hernandez-Onate M."/>
            <person name="Karaffa L."/>
            <person name="Kosti I."/>
            <person name="Le Crom S."/>
            <person name="Lindquist E."/>
            <person name="Lucas S."/>
            <person name="Luebeck M."/>
            <person name="Luebeck P.S."/>
            <person name="Margeot A."/>
            <person name="Metz B."/>
            <person name="Misra M."/>
            <person name="Nevalainen H."/>
            <person name="Omann M."/>
            <person name="Packer N."/>
            <person name="Perrone G."/>
            <person name="Uresti-Rivera E.E."/>
            <person name="Salamov A."/>
            <person name="Schmoll M."/>
            <person name="Seiboth B."/>
            <person name="Shapiro H."/>
            <person name="Sukno S."/>
            <person name="Tamayo-Ramos J.A."/>
            <person name="Tisch D."/>
            <person name="Wiest A."/>
            <person name="Wilkinson H.H."/>
            <person name="Zhang M."/>
            <person name="Coutinho P.M."/>
            <person name="Kenerley C.M."/>
            <person name="Monte E."/>
            <person name="Baker S.E."/>
            <person name="Grigoriev I.V."/>
        </authorList>
    </citation>
    <scope>NUCLEOTIDE SEQUENCE [LARGE SCALE GENOMIC DNA]</scope>
    <source>
        <strain evidence="4">ATCC 20476 / IMI 206040</strain>
    </source>
</reference>
<keyword evidence="4" id="KW-1185">Reference proteome</keyword>
<dbReference type="EMBL" id="ABDG02000026">
    <property type="protein sequence ID" value="EHK42552.1"/>
    <property type="molecule type" value="Genomic_DNA"/>
</dbReference>
<protein>
    <recommendedName>
        <fullName evidence="2">G domain-containing protein</fullName>
    </recommendedName>
</protein>
<evidence type="ECO:0000259" key="2">
    <source>
        <dbReference type="Pfam" id="PF01926"/>
    </source>
</evidence>
<dbReference type="OMA" id="PMLFGDP"/>
<dbReference type="HOGENOM" id="CLU_018003_1_1_1"/>
<dbReference type="GeneID" id="25775187"/>
<organism evidence="3 4">
    <name type="scientific">Hypocrea atroviridis (strain ATCC 20476 / IMI 206040)</name>
    <name type="common">Trichoderma atroviride</name>
    <dbReference type="NCBI Taxonomy" id="452589"/>
    <lineage>
        <taxon>Eukaryota</taxon>
        <taxon>Fungi</taxon>
        <taxon>Dikarya</taxon>
        <taxon>Ascomycota</taxon>
        <taxon>Pezizomycotina</taxon>
        <taxon>Sordariomycetes</taxon>
        <taxon>Hypocreomycetidae</taxon>
        <taxon>Hypocreales</taxon>
        <taxon>Hypocreaceae</taxon>
        <taxon>Trichoderma</taxon>
    </lineage>
</organism>
<evidence type="ECO:0000313" key="4">
    <source>
        <dbReference type="Proteomes" id="UP000005426"/>
    </source>
</evidence>
<feature type="region of interest" description="Disordered" evidence="1">
    <location>
        <begin position="359"/>
        <end position="384"/>
    </location>
</feature>
<feature type="compositionally biased region" description="Basic and acidic residues" evidence="1">
    <location>
        <begin position="362"/>
        <end position="377"/>
    </location>
</feature>
<feature type="region of interest" description="Disordered" evidence="1">
    <location>
        <begin position="1"/>
        <end position="25"/>
    </location>
</feature>
<name>G9P1Q3_HYPAI</name>
<dbReference type="CDD" id="cd00882">
    <property type="entry name" value="Ras_like_GTPase"/>
    <property type="match status" value="1"/>
</dbReference>
<dbReference type="Proteomes" id="UP000005426">
    <property type="component" value="Unassembled WGS sequence"/>
</dbReference>
<sequence length="384" mass="43201">MPGKNSDGIPPVPPETSAEMPKPPALSPDDVVIAVMGVTGAGKSTFISLFAKDAQVGHGLQSCTANVSIHAATVNGQKCYLVDTPGFDDTNRPDSEILREVANWLNISHEAKIKLAGIIYLHRISDNRLGGAAMKNLRMFKRLCGRDSLACVVLATTMWNKADLLVDEQREKELLNRPDFWADMVKQGSQVFRHDNGRESATTIMKYIFGKRHRVTLDIQKEMASGKTLDETGAGREVQTDMTVLTTKHEQEMKTLRQELQEAKDMHDSSAIAEINQLRTELADKIRSDEEARKTMQVNMETLRAEREQELKRQRDEAHKRELDHQKEMADAKMKLLAAKHESEAEAQKLQMKIHMAQMEAEAAKRDRERAERERDSQGGCIVM</sequence>
<gene>
    <name evidence="3" type="ORF">TRIATDRAFT_131157</name>
</gene>
<dbReference type="SUPFAM" id="SSF52540">
    <property type="entry name" value="P-loop containing nucleoside triphosphate hydrolases"/>
    <property type="match status" value="1"/>
</dbReference>
<proteinExistence type="predicted"/>
<evidence type="ECO:0000256" key="1">
    <source>
        <dbReference type="SAM" id="MobiDB-lite"/>
    </source>
</evidence>
<dbReference type="AlphaFoldDB" id="G9P1Q3"/>
<dbReference type="InterPro" id="IPR027417">
    <property type="entry name" value="P-loop_NTPase"/>
</dbReference>
<dbReference type="GO" id="GO:0005525">
    <property type="term" value="F:GTP binding"/>
    <property type="evidence" value="ECO:0007669"/>
    <property type="project" value="InterPro"/>
</dbReference>
<accession>G9P1Q3</accession>
<dbReference type="Pfam" id="PF01926">
    <property type="entry name" value="MMR_HSR1"/>
    <property type="match status" value="1"/>
</dbReference>
<comment type="caution">
    <text evidence="3">The sequence shown here is derived from an EMBL/GenBank/DDBJ whole genome shotgun (WGS) entry which is preliminary data.</text>
</comment>
<dbReference type="InterPro" id="IPR006073">
    <property type="entry name" value="GTP-bd"/>
</dbReference>
<dbReference type="OrthoDB" id="8954335at2759"/>